<gene>
    <name evidence="2" type="ORF">E4U43_000288</name>
</gene>
<dbReference type="OrthoDB" id="2559882at2759"/>
<dbReference type="EMBL" id="SRPW01001083">
    <property type="protein sequence ID" value="KAG6007559.1"/>
    <property type="molecule type" value="Genomic_DNA"/>
</dbReference>
<dbReference type="AlphaFoldDB" id="A0A9P7T0A0"/>
<comment type="caution">
    <text evidence="2">The sequence shown here is derived from an EMBL/GenBank/DDBJ whole genome shotgun (WGS) entry which is preliminary data.</text>
</comment>
<feature type="region of interest" description="Disordered" evidence="1">
    <location>
        <begin position="31"/>
        <end position="111"/>
    </location>
</feature>
<reference evidence="2" key="1">
    <citation type="journal article" date="2020" name="bioRxiv">
        <title>Whole genome comparisons of ergot fungi reveals the divergence and evolution of species within the genus Claviceps are the result of varying mechanisms driving genome evolution and host range expansion.</title>
        <authorList>
            <person name="Wyka S.A."/>
            <person name="Mondo S.J."/>
            <person name="Liu M."/>
            <person name="Dettman J."/>
            <person name="Nalam V."/>
            <person name="Broders K.D."/>
        </authorList>
    </citation>
    <scope>NUCLEOTIDE SEQUENCE</scope>
    <source>
        <strain evidence="2">CCC 602</strain>
    </source>
</reference>
<proteinExistence type="predicted"/>
<organism evidence="2 3">
    <name type="scientific">Claviceps pusilla</name>
    <dbReference type="NCBI Taxonomy" id="123648"/>
    <lineage>
        <taxon>Eukaryota</taxon>
        <taxon>Fungi</taxon>
        <taxon>Dikarya</taxon>
        <taxon>Ascomycota</taxon>
        <taxon>Pezizomycotina</taxon>
        <taxon>Sordariomycetes</taxon>
        <taxon>Hypocreomycetidae</taxon>
        <taxon>Hypocreales</taxon>
        <taxon>Clavicipitaceae</taxon>
        <taxon>Claviceps</taxon>
    </lineage>
</organism>
<evidence type="ECO:0000313" key="3">
    <source>
        <dbReference type="Proteomes" id="UP000748025"/>
    </source>
</evidence>
<sequence length="111" mass="12057">MFRGTVLKRVQHLSLRKTLAFQESSSIRICKMSSSGSKVPESVQDKLPKDVKEAAPDQIHPTKGDGGQSTNKSHALGGGSESIVPQKLQEILPESIERAVPNKIHNTGDKK</sequence>
<dbReference type="Proteomes" id="UP000748025">
    <property type="component" value="Unassembled WGS sequence"/>
</dbReference>
<evidence type="ECO:0000313" key="2">
    <source>
        <dbReference type="EMBL" id="KAG6007559.1"/>
    </source>
</evidence>
<name>A0A9P7T0A0_9HYPO</name>
<accession>A0A9P7T0A0</accession>
<protein>
    <submittedName>
        <fullName evidence="2">Uncharacterized protein</fullName>
    </submittedName>
</protein>
<feature type="compositionally biased region" description="Basic and acidic residues" evidence="1">
    <location>
        <begin position="43"/>
        <end position="63"/>
    </location>
</feature>
<evidence type="ECO:0000256" key="1">
    <source>
        <dbReference type="SAM" id="MobiDB-lite"/>
    </source>
</evidence>
<keyword evidence="3" id="KW-1185">Reference proteome</keyword>